<proteinExistence type="inferred from homology"/>
<dbReference type="InterPro" id="IPR023472">
    <property type="entry name" value="Uncharacterised_MJ0810"/>
</dbReference>
<dbReference type="PANTHER" id="PTHR13016">
    <property type="entry name" value="AMMECR1 HOMOLOG"/>
    <property type="match status" value="1"/>
</dbReference>
<dbReference type="AlphaFoldDB" id="A0A166C6M8"/>
<sequence>MISENQGKYLIGIARKSIIEYLEFRKITSIPPEVSEELLENLGVFVTLNKNNQLRGCIGYIEASNPLIELTIQSAIMAATNDSRFENVTIEELDEIDIEITILTRPKLIKVLESNEYLDKIKIGVDGLIVEKGFNKGVLLPQVPVENNWDVREFLEYTCLKAGLPTSAWLGLDTLIYSFQGQIIKE</sequence>
<dbReference type="Proteomes" id="UP000077245">
    <property type="component" value="Unassembled WGS sequence"/>
</dbReference>
<evidence type="ECO:0000256" key="1">
    <source>
        <dbReference type="HAMAP-Rule" id="MF_00645"/>
    </source>
</evidence>
<dbReference type="InterPro" id="IPR027485">
    <property type="entry name" value="AMMECR1_N"/>
</dbReference>
<dbReference type="Gene3D" id="3.30.700.20">
    <property type="entry name" value="Hypothetical protein ph0010, domain 1"/>
    <property type="match status" value="1"/>
</dbReference>
<reference evidence="3 4" key="1">
    <citation type="submission" date="2016-04" db="EMBL/GenBank/DDBJ databases">
        <title>Genome sequence of Methanobrevibacter curvatus DSM 11111.</title>
        <authorList>
            <person name="Poehlein A."/>
            <person name="Seedorf H."/>
            <person name="Daniel R."/>
        </authorList>
    </citation>
    <scope>NUCLEOTIDE SEQUENCE [LARGE SCALE GENOMIC DNA]</scope>
    <source>
        <strain evidence="3 4">DSM 11111</strain>
    </source>
</reference>
<comment type="caution">
    <text evidence="3">The sequence shown here is derived from an EMBL/GenBank/DDBJ whole genome shotgun (WGS) entry which is preliminary data.</text>
</comment>
<gene>
    <name evidence="3" type="ORF">MBCUR_12920</name>
</gene>
<dbReference type="RefSeq" id="WP_067091754.1">
    <property type="nucleotide sequence ID" value="NZ_LWMV01000181.1"/>
</dbReference>
<dbReference type="PATRIC" id="fig|49547.3.peg.1386"/>
<dbReference type="Gene3D" id="3.30.1490.150">
    <property type="entry name" value="Hypothetical protein ph0010, domain 2"/>
    <property type="match status" value="1"/>
</dbReference>
<dbReference type="InterPro" id="IPR027623">
    <property type="entry name" value="AmmeMemoSam_A"/>
</dbReference>
<evidence type="ECO:0000313" key="3">
    <source>
        <dbReference type="EMBL" id="KZX11707.1"/>
    </source>
</evidence>
<evidence type="ECO:0000313" key="4">
    <source>
        <dbReference type="Proteomes" id="UP000077245"/>
    </source>
</evidence>
<evidence type="ECO:0000259" key="2">
    <source>
        <dbReference type="PROSITE" id="PS51112"/>
    </source>
</evidence>
<protein>
    <recommendedName>
        <fullName evidence="1">Protein MBCUR_12920</fullName>
    </recommendedName>
</protein>
<dbReference type="NCBIfam" id="TIGR04335">
    <property type="entry name" value="AmmeMemoSam_A"/>
    <property type="match status" value="1"/>
</dbReference>
<dbReference type="EMBL" id="LWMV01000181">
    <property type="protein sequence ID" value="KZX11707.1"/>
    <property type="molecule type" value="Genomic_DNA"/>
</dbReference>
<dbReference type="STRING" id="49547.MBCUR_12920"/>
<dbReference type="Pfam" id="PF01871">
    <property type="entry name" value="AMMECR1"/>
    <property type="match status" value="1"/>
</dbReference>
<dbReference type="HAMAP" id="MF_00645">
    <property type="entry name" value="AMMECR1"/>
    <property type="match status" value="1"/>
</dbReference>
<dbReference type="InterPro" id="IPR023473">
    <property type="entry name" value="AMMECR1"/>
</dbReference>
<organism evidence="3 4">
    <name type="scientific">Methanobrevibacter curvatus</name>
    <dbReference type="NCBI Taxonomy" id="49547"/>
    <lineage>
        <taxon>Archaea</taxon>
        <taxon>Methanobacteriati</taxon>
        <taxon>Methanobacteriota</taxon>
        <taxon>Methanomada group</taxon>
        <taxon>Methanobacteria</taxon>
        <taxon>Methanobacteriales</taxon>
        <taxon>Methanobacteriaceae</taxon>
        <taxon>Methanobrevibacter</taxon>
    </lineage>
</organism>
<name>A0A166C6M8_9EURY</name>
<dbReference type="InterPro" id="IPR002733">
    <property type="entry name" value="AMMECR1_domain"/>
</dbReference>
<dbReference type="OrthoDB" id="25187at2157"/>
<keyword evidence="4" id="KW-1185">Reference proteome</keyword>
<dbReference type="InterPro" id="IPR036071">
    <property type="entry name" value="AMMECR1_dom_sf"/>
</dbReference>
<feature type="domain" description="AMMECR1" evidence="2">
    <location>
        <begin position="5"/>
        <end position="186"/>
    </location>
</feature>
<dbReference type="PANTHER" id="PTHR13016:SF0">
    <property type="entry name" value="AMME SYNDROME CANDIDATE GENE 1 PROTEIN"/>
    <property type="match status" value="1"/>
</dbReference>
<dbReference type="PROSITE" id="PS51112">
    <property type="entry name" value="AMMECR1"/>
    <property type="match status" value="1"/>
</dbReference>
<dbReference type="NCBIfam" id="TIGR00296">
    <property type="entry name" value="TIGR00296 family protein"/>
    <property type="match status" value="1"/>
</dbReference>
<accession>A0A166C6M8</accession>
<dbReference type="SUPFAM" id="SSF143447">
    <property type="entry name" value="AMMECR1-like"/>
    <property type="match status" value="1"/>
</dbReference>